<dbReference type="InterPro" id="IPR029061">
    <property type="entry name" value="THDP-binding"/>
</dbReference>
<evidence type="ECO:0000256" key="3">
    <source>
        <dbReference type="ARBA" id="ARBA00012691"/>
    </source>
</evidence>
<dbReference type="Gene3D" id="3.40.50.970">
    <property type="match status" value="1"/>
</dbReference>
<dbReference type="GO" id="GO:0019164">
    <property type="term" value="F:pyruvate synthase activity"/>
    <property type="evidence" value="ECO:0007669"/>
    <property type="project" value="UniProtKB-ARBA"/>
</dbReference>
<dbReference type="InterPro" id="IPR009014">
    <property type="entry name" value="Transketo_C/PFOR_II"/>
</dbReference>
<dbReference type="InterPro" id="IPR002880">
    <property type="entry name" value="Pyrv_Fd/Flavodoxin_OxRdtase_N"/>
</dbReference>
<reference evidence="8" key="1">
    <citation type="submission" date="2006-12" db="EMBL/GenBank/DDBJ databases">
        <title>Complete sequence of Pyrobaculum islandicum DSM 4184.</title>
        <authorList>
            <person name="Copeland A."/>
            <person name="Lucas S."/>
            <person name="Lapidus A."/>
            <person name="Barry K."/>
            <person name="Detter J.C."/>
            <person name="Glavina del Rio T."/>
            <person name="Dalin E."/>
            <person name="Tice H."/>
            <person name="Pitluck S."/>
            <person name="Meincke L."/>
            <person name="Brettin T."/>
            <person name="Bruce D."/>
            <person name="Han C."/>
            <person name="Tapia R."/>
            <person name="Gilna P."/>
            <person name="Schmutz J."/>
            <person name="Larimer F."/>
            <person name="Land M."/>
            <person name="Hauser L."/>
            <person name="Kyrpides N."/>
            <person name="Mikhailova N."/>
            <person name="Cozen A.E."/>
            <person name="Fitz-Gibbon S.T."/>
            <person name="House C.H."/>
            <person name="Saltikov C."/>
            <person name="Lowe T."/>
            <person name="Richardson P."/>
        </authorList>
    </citation>
    <scope>NUCLEOTIDE SEQUENCE [LARGE SCALE GENOMIC DNA]</scope>
    <source>
        <strain evidence="8">DSM 4184</strain>
    </source>
</reference>
<dbReference type="FunFam" id="3.40.50.970:FF:000012">
    <property type="entry name" value="Pyruvate:ferredoxin (Flavodoxin) oxidoreductase"/>
    <property type="match status" value="1"/>
</dbReference>
<dbReference type="RefSeq" id="WP_011762080.1">
    <property type="nucleotide sequence ID" value="NC_008701.1"/>
</dbReference>
<accession>A1RRC1</accession>
<proteinExistence type="predicted"/>
<dbReference type="SUPFAM" id="SSF52518">
    <property type="entry name" value="Thiamin diphosphate-binding fold (THDP-binding)"/>
    <property type="match status" value="1"/>
</dbReference>
<dbReference type="GO" id="GO:0018491">
    <property type="term" value="F:2-oxobutyrate synthase activity"/>
    <property type="evidence" value="ECO:0007669"/>
    <property type="project" value="UniProtKB-ARBA"/>
</dbReference>
<dbReference type="Gene3D" id="3.40.50.920">
    <property type="match status" value="1"/>
</dbReference>
<organism evidence="8 9">
    <name type="scientific">Pyrobaculum islandicum (strain DSM 4184 / JCM 9189 / GEO3)</name>
    <dbReference type="NCBI Taxonomy" id="384616"/>
    <lineage>
        <taxon>Archaea</taxon>
        <taxon>Thermoproteota</taxon>
        <taxon>Thermoprotei</taxon>
        <taxon>Thermoproteales</taxon>
        <taxon>Thermoproteaceae</taxon>
        <taxon>Pyrobaculum</taxon>
    </lineage>
</organism>
<evidence type="ECO:0000256" key="4">
    <source>
        <dbReference type="ARBA" id="ARBA00023002"/>
    </source>
</evidence>
<dbReference type="KEGG" id="pis:Pisl_0325"/>
<dbReference type="SUPFAM" id="SSF52922">
    <property type="entry name" value="TK C-terminal domain-like"/>
    <property type="match status" value="1"/>
</dbReference>
<dbReference type="CDD" id="cd07034">
    <property type="entry name" value="TPP_PYR_PFOR_IOR-alpha_like"/>
    <property type="match status" value="1"/>
</dbReference>
<comment type="subunit">
    <text evidence="2">Heterodimer composed of an alpha and a beta subunit.</text>
</comment>
<dbReference type="PANTHER" id="PTHR32154:SF0">
    <property type="entry name" value="PYRUVATE-FLAVODOXIN OXIDOREDUCTASE-RELATED"/>
    <property type="match status" value="1"/>
</dbReference>
<dbReference type="PANTHER" id="PTHR32154">
    <property type="entry name" value="PYRUVATE-FLAVODOXIN OXIDOREDUCTASE-RELATED"/>
    <property type="match status" value="1"/>
</dbReference>
<dbReference type="AlphaFoldDB" id="A1RRC1"/>
<dbReference type="InterPro" id="IPR033412">
    <property type="entry name" value="PFOR_II"/>
</dbReference>
<sequence>MTAQALVPREKKIAQKRIALTGNHAVALAVKMCRPDVIAAYPITPQTPVVEKLAEYVNNGELDAEYIPVESEHSAMSAVIGASAMGARTFTETSSQGLMHMYENLPIAVGLRLPIVMGVAARTISAPINVWGDYSDVMTMRELGWIIYIVQNAQEAFDTIIQAYRVAEDQRVHLPAVVAYDGFWTSHVLQPLDVPEDEEDVIRFSPITRSWVKLDVDKPLQLGAVGTPEWYWEIRWQAVEALRESLKVIEEIDREFDKWFGRSYGLFDTYRLEDAELAIVTYGSIYGLVKKVVNRLREEGVKAGALRLRVIRPWPGDKLRKALDNIEKVFVIDRAINHGGPLIGPMATEVAATLQRPVYNALATIGMRAIDSDMIYEAAVKVAKGLWAPNQTYTIGLRGGYE</sequence>
<keyword evidence="4 8" id="KW-0560">Oxidoreductase</keyword>
<dbReference type="STRING" id="384616.Pisl_0325"/>
<dbReference type="HOGENOM" id="CLU_002569_5_0_2"/>
<evidence type="ECO:0000313" key="9">
    <source>
        <dbReference type="Proteomes" id="UP000002595"/>
    </source>
</evidence>
<feature type="domain" description="Pyruvate:ferredoxin oxidoreductase core" evidence="7">
    <location>
        <begin position="275"/>
        <end position="371"/>
    </location>
</feature>
<protein>
    <recommendedName>
        <fullName evidence="3">2-oxoacid oxidoreductase (ferredoxin)</fullName>
        <ecNumber evidence="3">1.2.7.11</ecNumber>
    </recommendedName>
</protein>
<dbReference type="Pfam" id="PF17147">
    <property type="entry name" value="PFOR_II"/>
    <property type="match status" value="1"/>
</dbReference>
<evidence type="ECO:0000259" key="6">
    <source>
        <dbReference type="Pfam" id="PF01855"/>
    </source>
</evidence>
<evidence type="ECO:0000259" key="7">
    <source>
        <dbReference type="Pfam" id="PF17147"/>
    </source>
</evidence>
<dbReference type="OrthoDB" id="372068at2157"/>
<dbReference type="Pfam" id="PF01855">
    <property type="entry name" value="POR_N"/>
    <property type="match status" value="1"/>
</dbReference>
<dbReference type="InterPro" id="IPR050722">
    <property type="entry name" value="Pyruvate:ferred/Flavod_OxRd"/>
</dbReference>
<comment type="catalytic activity">
    <reaction evidence="5">
        <text>a 2-oxocarboxylate + 2 oxidized [2Fe-2S]-[ferredoxin] + CoA = an acyl-CoA + 2 reduced [2Fe-2S]-[ferredoxin] + CO2 + H(+)</text>
        <dbReference type="Rhea" id="RHEA:42316"/>
        <dbReference type="Rhea" id="RHEA-COMP:10000"/>
        <dbReference type="Rhea" id="RHEA-COMP:10001"/>
        <dbReference type="ChEBI" id="CHEBI:15378"/>
        <dbReference type="ChEBI" id="CHEBI:16526"/>
        <dbReference type="ChEBI" id="CHEBI:33737"/>
        <dbReference type="ChEBI" id="CHEBI:33738"/>
        <dbReference type="ChEBI" id="CHEBI:35179"/>
        <dbReference type="ChEBI" id="CHEBI:57287"/>
        <dbReference type="ChEBI" id="CHEBI:58342"/>
        <dbReference type="EC" id="1.2.7.11"/>
    </reaction>
</comment>
<evidence type="ECO:0000256" key="2">
    <source>
        <dbReference type="ARBA" id="ARBA00011631"/>
    </source>
</evidence>
<name>A1RRC1_PYRIL</name>
<comment type="subunit">
    <text evidence="1">Heterotetramer of one alpha, one beta, one delta and one gamma chain.</text>
</comment>
<evidence type="ECO:0000313" key="8">
    <source>
        <dbReference type="EMBL" id="ABL87503.1"/>
    </source>
</evidence>
<dbReference type="EC" id="1.2.7.11" evidence="3"/>
<dbReference type="GO" id="GO:0006979">
    <property type="term" value="P:response to oxidative stress"/>
    <property type="evidence" value="ECO:0007669"/>
    <property type="project" value="TreeGrafter"/>
</dbReference>
<keyword evidence="8" id="KW-0670">Pyruvate</keyword>
<dbReference type="Proteomes" id="UP000002595">
    <property type="component" value="Chromosome"/>
</dbReference>
<dbReference type="EMBL" id="CP000504">
    <property type="protein sequence ID" value="ABL87503.1"/>
    <property type="molecule type" value="Genomic_DNA"/>
</dbReference>
<dbReference type="eggNOG" id="arCOG01608">
    <property type="taxonomic scope" value="Archaea"/>
</dbReference>
<evidence type="ECO:0000256" key="5">
    <source>
        <dbReference type="ARBA" id="ARBA00048893"/>
    </source>
</evidence>
<feature type="domain" description="Pyruvate flavodoxin/ferredoxin oxidoreductase pyrimidine binding" evidence="6">
    <location>
        <begin position="30"/>
        <end position="252"/>
    </location>
</feature>
<gene>
    <name evidence="8" type="ordered locus">Pisl_0325</name>
</gene>
<keyword evidence="9" id="KW-1185">Reference proteome</keyword>
<dbReference type="GeneID" id="4617443"/>
<evidence type="ECO:0000256" key="1">
    <source>
        <dbReference type="ARBA" id="ARBA00011595"/>
    </source>
</evidence>